<dbReference type="EMBL" id="SNYW01000006">
    <property type="protein sequence ID" value="TDQ83931.1"/>
    <property type="molecule type" value="Genomic_DNA"/>
</dbReference>
<dbReference type="GO" id="GO:0006508">
    <property type="term" value="P:proteolysis"/>
    <property type="evidence" value="ECO:0007669"/>
    <property type="project" value="InterPro"/>
</dbReference>
<dbReference type="InterPro" id="IPR013595">
    <property type="entry name" value="Pept_S33_TAP-like_C"/>
</dbReference>
<organism evidence="4 5">
    <name type="scientific">Dongia mobilis</name>
    <dbReference type="NCBI Taxonomy" id="578943"/>
    <lineage>
        <taxon>Bacteria</taxon>
        <taxon>Pseudomonadati</taxon>
        <taxon>Pseudomonadota</taxon>
        <taxon>Alphaproteobacteria</taxon>
        <taxon>Rhodospirillales</taxon>
        <taxon>Dongiaceae</taxon>
        <taxon>Dongia</taxon>
    </lineage>
</organism>
<proteinExistence type="predicted"/>
<gene>
    <name evidence="4" type="ORF">A8950_0475</name>
</gene>
<accession>A0A4V3DEY3</accession>
<protein>
    <recommendedName>
        <fullName evidence="1">Proline iminopeptidase</fullName>
    </recommendedName>
</protein>
<dbReference type="InterPro" id="IPR000073">
    <property type="entry name" value="AB_hydrolase_1"/>
</dbReference>
<evidence type="ECO:0000259" key="2">
    <source>
        <dbReference type="Pfam" id="PF00561"/>
    </source>
</evidence>
<reference evidence="4 5" key="1">
    <citation type="submission" date="2019-03" db="EMBL/GenBank/DDBJ databases">
        <title>Genomic Encyclopedia of Type Strains, Phase III (KMG-III): the genomes of soil and plant-associated and newly described type strains.</title>
        <authorList>
            <person name="Whitman W."/>
        </authorList>
    </citation>
    <scope>NUCLEOTIDE SEQUENCE [LARGE SCALE GENOMIC DNA]</scope>
    <source>
        <strain evidence="4 5">CGMCC 1.7660</strain>
    </source>
</reference>
<comment type="caution">
    <text evidence="4">The sequence shown here is derived from an EMBL/GenBank/DDBJ whole genome shotgun (WGS) entry which is preliminary data.</text>
</comment>
<feature type="domain" description="Peptidase S33 tripeptidyl aminopeptidase-like C-terminal" evidence="3">
    <location>
        <begin position="444"/>
        <end position="539"/>
    </location>
</feature>
<dbReference type="InterPro" id="IPR029058">
    <property type="entry name" value="AB_hydrolase_fold"/>
</dbReference>
<evidence type="ECO:0000256" key="1">
    <source>
        <dbReference type="ARBA" id="ARBA00021843"/>
    </source>
</evidence>
<dbReference type="AlphaFoldDB" id="A0A4V3DEY3"/>
<evidence type="ECO:0000313" key="4">
    <source>
        <dbReference type="EMBL" id="TDQ83931.1"/>
    </source>
</evidence>
<dbReference type="GO" id="GO:0004177">
    <property type="term" value="F:aminopeptidase activity"/>
    <property type="evidence" value="ECO:0007669"/>
    <property type="project" value="UniProtKB-EC"/>
</dbReference>
<evidence type="ECO:0000259" key="3">
    <source>
        <dbReference type="Pfam" id="PF08386"/>
    </source>
</evidence>
<dbReference type="Pfam" id="PF08386">
    <property type="entry name" value="Abhydrolase_4"/>
    <property type="match status" value="1"/>
</dbReference>
<dbReference type="Pfam" id="PF00561">
    <property type="entry name" value="Abhydrolase_1"/>
    <property type="match status" value="1"/>
</dbReference>
<dbReference type="PANTHER" id="PTHR43722:SF1">
    <property type="entry name" value="PROLINE IMINOPEPTIDASE"/>
    <property type="match status" value="1"/>
</dbReference>
<feature type="domain" description="AB hydrolase-1" evidence="2">
    <location>
        <begin position="127"/>
        <end position="281"/>
    </location>
</feature>
<dbReference type="PANTHER" id="PTHR43722">
    <property type="entry name" value="PROLINE IMINOPEPTIDASE"/>
    <property type="match status" value="1"/>
</dbReference>
<dbReference type="GO" id="GO:0005737">
    <property type="term" value="C:cytoplasm"/>
    <property type="evidence" value="ECO:0007669"/>
    <property type="project" value="InterPro"/>
</dbReference>
<dbReference type="Gene3D" id="3.40.50.1820">
    <property type="entry name" value="alpha/beta hydrolase"/>
    <property type="match status" value="1"/>
</dbReference>
<dbReference type="InterPro" id="IPR005944">
    <property type="entry name" value="Pro_iminopeptidase"/>
</dbReference>
<name>A0A4V3DEY3_9PROT</name>
<sequence>MDQDRTGEPPGASRALQTAMASLVSRAEVRPVNKVVAGLILLMAVLAWYQQDAPISGASGGGPHLVATDCWFEPPEGFVVTCHRLPVPETRPLSLRIAGAPAPRDLLLPVVRVHASTVAEGEPKPDPIVYLAGGPGDGAWIDPERIGWWWMQIAANPWMSRRDLILFDQRGSGLVQPRMDCPDATESALAQLSIADSGEAQRAQLDEVRRCSDFVLASGHNAAAYTSVDSAADLHDLFVALDVPRWNVYGLSYGTRLALEYMRAYPDDIRSVILDSVLPPQAQFYEDDAAHTDRAIRYLVEQCAASADCSRSYPELGPRLEKLVERLNGDPILVARPHPGGKGDVMVRMDGERFIFHLHSMLYSRDDIEYLPRLIDAYERRHWVEVNEDLDFYVRSAGDRADFGDAMFASVNCFEEVPFNDLVAADAAYARYRLLRGLERERAWQSYGESCGIWRRAFGVEEVRPSDSAAVVSDLPSLILTGTYDPVTPPGYGRLAAATLSNSHLFEFAHYGHDVLGHDSCANEIAEAFLEAPTAVPDSACLADGQAPRFTGPAR</sequence>
<evidence type="ECO:0000313" key="5">
    <source>
        <dbReference type="Proteomes" id="UP000295783"/>
    </source>
</evidence>
<dbReference type="Proteomes" id="UP000295783">
    <property type="component" value="Unassembled WGS sequence"/>
</dbReference>
<dbReference type="OrthoDB" id="613638at2"/>
<dbReference type="SUPFAM" id="SSF53474">
    <property type="entry name" value="alpha/beta-Hydrolases"/>
    <property type="match status" value="1"/>
</dbReference>
<keyword evidence="5" id="KW-1185">Reference proteome</keyword>